<name>A0ABR3TIL8_9PEZI</name>
<dbReference type="InterPro" id="IPR052820">
    <property type="entry name" value="PhiA_domain"/>
</dbReference>
<evidence type="ECO:0008006" key="4">
    <source>
        <dbReference type="Google" id="ProtNLM"/>
    </source>
</evidence>
<comment type="caution">
    <text evidence="2">The sequence shown here is derived from an EMBL/GenBank/DDBJ whole genome shotgun (WGS) entry which is preliminary data.</text>
</comment>
<accession>A0ABR3TIL8</accession>
<dbReference type="Proteomes" id="UP001521184">
    <property type="component" value="Unassembled WGS sequence"/>
</dbReference>
<organism evidence="2 3">
    <name type="scientific">Diplodia intermedia</name>
    <dbReference type="NCBI Taxonomy" id="856260"/>
    <lineage>
        <taxon>Eukaryota</taxon>
        <taxon>Fungi</taxon>
        <taxon>Dikarya</taxon>
        <taxon>Ascomycota</taxon>
        <taxon>Pezizomycotina</taxon>
        <taxon>Dothideomycetes</taxon>
        <taxon>Dothideomycetes incertae sedis</taxon>
        <taxon>Botryosphaeriales</taxon>
        <taxon>Botryosphaeriaceae</taxon>
        <taxon>Diplodia</taxon>
    </lineage>
</organism>
<proteinExistence type="predicted"/>
<reference evidence="2 3" key="1">
    <citation type="journal article" date="2023" name="Plant Dis.">
        <title>First Report of Diplodia intermedia Causing Canker and Dieback Diseases on Apple Trees in Canada.</title>
        <authorList>
            <person name="Ellouze W."/>
            <person name="Ilyukhin E."/>
            <person name="Sulman M."/>
            <person name="Ali S."/>
        </authorList>
    </citation>
    <scope>NUCLEOTIDE SEQUENCE [LARGE SCALE GENOMIC DNA]</scope>
    <source>
        <strain evidence="2 3">M45-28</strain>
    </source>
</reference>
<sequence>MKTTAILAPAALLAAVTASPVPASSTTFKLIATAPGSPIHAHYLTASDGRFYVGRATNSTCGNIAPVFDESADAAAGALAMYGDGKESAQQQAYIDISGAADGALSYVADADADAALTPEQSADGFARDEARGVVTYEGGDWLACPQGEGEGEYVVFAEKAHGKAGEGCTRFEMATKKVRTPKVVCVYL</sequence>
<dbReference type="EMBL" id="JAKEKT020000064">
    <property type="protein sequence ID" value="KAL1639399.1"/>
    <property type="molecule type" value="Genomic_DNA"/>
</dbReference>
<evidence type="ECO:0000313" key="3">
    <source>
        <dbReference type="Proteomes" id="UP001521184"/>
    </source>
</evidence>
<gene>
    <name evidence="2" type="ORF">SLS58_007980</name>
</gene>
<evidence type="ECO:0000313" key="2">
    <source>
        <dbReference type="EMBL" id="KAL1639399.1"/>
    </source>
</evidence>
<evidence type="ECO:0000256" key="1">
    <source>
        <dbReference type="SAM" id="SignalP"/>
    </source>
</evidence>
<dbReference type="PANTHER" id="PTHR42047:SF1">
    <property type="entry name" value="PROTEIN, PUTATIVE (AFU_ORTHOLOGUE AFUA_6G03560)-RELATED"/>
    <property type="match status" value="1"/>
</dbReference>
<feature type="chain" id="PRO_5047286528" description="Cell wall protein" evidence="1">
    <location>
        <begin position="19"/>
        <end position="189"/>
    </location>
</feature>
<feature type="signal peptide" evidence="1">
    <location>
        <begin position="1"/>
        <end position="18"/>
    </location>
</feature>
<keyword evidence="1" id="KW-0732">Signal</keyword>
<protein>
    <recommendedName>
        <fullName evidence="4">Cell wall protein</fullName>
    </recommendedName>
</protein>
<keyword evidence="3" id="KW-1185">Reference proteome</keyword>
<dbReference type="PANTHER" id="PTHR42047">
    <property type="entry name" value="PROTEIN, PUTATIVE (AFU_ORTHOLOGUE AFUA_6G03560)-RELATED"/>
    <property type="match status" value="1"/>
</dbReference>